<keyword evidence="2" id="KW-1185">Reference proteome</keyword>
<name>A0A8I0APV1_9FIRM</name>
<dbReference type="RefSeq" id="WP_186847784.1">
    <property type="nucleotide sequence ID" value="NZ_JACOOX010000005.1"/>
</dbReference>
<dbReference type="EMBL" id="JACOOX010000005">
    <property type="protein sequence ID" value="MBC5663109.1"/>
    <property type="molecule type" value="Genomic_DNA"/>
</dbReference>
<dbReference type="AlphaFoldDB" id="A0A8I0APV1"/>
<accession>A0A8I0APV1</accession>
<sequence>MRNEYNKVIFLASISQPAVIRMLRSNTECAQFVLTISGTKKPGMINVISYDPDLINQIRNYIIPENIGKRIMVSGSYIFTEDPAPNAALVNATSIVAVENLISQAEADVERENRIDFSRD</sequence>
<organism evidence="1 2">
    <name type="scientific">Coprococcus hominis</name>
    <name type="common">ex Liu et al. 2022</name>
    <dbReference type="NCBI Taxonomy" id="2763039"/>
    <lineage>
        <taxon>Bacteria</taxon>
        <taxon>Bacillati</taxon>
        <taxon>Bacillota</taxon>
        <taxon>Clostridia</taxon>
        <taxon>Lachnospirales</taxon>
        <taxon>Lachnospiraceae</taxon>
        <taxon>Coprococcus</taxon>
    </lineage>
</organism>
<gene>
    <name evidence="1" type="ORF">H8S09_09425</name>
</gene>
<reference evidence="1 2" key="1">
    <citation type="submission" date="2020-08" db="EMBL/GenBank/DDBJ databases">
        <title>Genome public.</title>
        <authorList>
            <person name="Liu C."/>
            <person name="Sun Q."/>
        </authorList>
    </citation>
    <scope>NUCLEOTIDE SEQUENCE [LARGE SCALE GENOMIC DNA]</scope>
    <source>
        <strain evidence="1 2">NSJ-10</strain>
    </source>
</reference>
<evidence type="ECO:0000313" key="1">
    <source>
        <dbReference type="EMBL" id="MBC5663109.1"/>
    </source>
</evidence>
<protein>
    <submittedName>
        <fullName evidence="1">Uncharacterized protein</fullName>
    </submittedName>
</protein>
<dbReference type="Proteomes" id="UP000615234">
    <property type="component" value="Unassembled WGS sequence"/>
</dbReference>
<comment type="caution">
    <text evidence="1">The sequence shown here is derived from an EMBL/GenBank/DDBJ whole genome shotgun (WGS) entry which is preliminary data.</text>
</comment>
<evidence type="ECO:0000313" key="2">
    <source>
        <dbReference type="Proteomes" id="UP000615234"/>
    </source>
</evidence>
<proteinExistence type="predicted"/>